<keyword evidence="3" id="KW-0680">Restriction system</keyword>
<dbReference type="RefSeq" id="WP_013192203.1">
    <property type="nucleotide sequence ID" value="NC_014248.1"/>
</dbReference>
<keyword evidence="5" id="KW-1185">Reference proteome</keyword>
<name>D7E3M0_NOSA0</name>
<dbReference type="GO" id="GO:0008168">
    <property type="term" value="F:methyltransferase activity"/>
    <property type="evidence" value="ECO:0007669"/>
    <property type="project" value="UniProtKB-KW"/>
</dbReference>
<evidence type="ECO:0000256" key="2">
    <source>
        <dbReference type="ARBA" id="ARBA00022679"/>
    </source>
</evidence>
<keyword evidence="1 4" id="KW-0489">Methyltransferase</keyword>
<dbReference type="Pfam" id="PF00145">
    <property type="entry name" value="DNA_methylase"/>
    <property type="match status" value="1"/>
</dbReference>
<keyword evidence="2 4" id="KW-0808">Transferase</keyword>
<evidence type="ECO:0000313" key="5">
    <source>
        <dbReference type="Proteomes" id="UP000001511"/>
    </source>
</evidence>
<organism evidence="4 5">
    <name type="scientific">Nostoc azollae (strain 0708)</name>
    <name type="common">Anabaena azollae (strain 0708)</name>
    <dbReference type="NCBI Taxonomy" id="551115"/>
    <lineage>
        <taxon>Bacteria</taxon>
        <taxon>Bacillati</taxon>
        <taxon>Cyanobacteriota</taxon>
        <taxon>Cyanophyceae</taxon>
        <taxon>Nostocales</taxon>
        <taxon>Nostocaceae</taxon>
        <taxon>Trichormus</taxon>
    </lineage>
</organism>
<dbReference type="InterPro" id="IPR001525">
    <property type="entry name" value="C5_MeTfrase"/>
</dbReference>
<dbReference type="SUPFAM" id="SSF53335">
    <property type="entry name" value="S-adenosyl-L-methionine-dependent methyltransferases"/>
    <property type="match status" value="1"/>
</dbReference>
<gene>
    <name evidence="4" type="ordered locus">Aazo_3602</name>
</gene>
<evidence type="ECO:0000256" key="1">
    <source>
        <dbReference type="ARBA" id="ARBA00022603"/>
    </source>
</evidence>
<dbReference type="OrthoDB" id="451520at2"/>
<dbReference type="EMBL" id="CP002059">
    <property type="protein sequence ID" value="ADI65189.1"/>
    <property type="molecule type" value="Genomic_DNA"/>
</dbReference>
<dbReference type="InterPro" id="IPR029063">
    <property type="entry name" value="SAM-dependent_MTases_sf"/>
</dbReference>
<protein>
    <submittedName>
        <fullName evidence="4">DNA-cytosine methyltransferase</fullName>
    </submittedName>
</protein>
<dbReference type="Proteomes" id="UP000001511">
    <property type="component" value="Chromosome"/>
</dbReference>
<evidence type="ECO:0000313" key="4">
    <source>
        <dbReference type="EMBL" id="ADI65189.1"/>
    </source>
</evidence>
<dbReference type="GO" id="GO:0032259">
    <property type="term" value="P:methylation"/>
    <property type="evidence" value="ECO:0007669"/>
    <property type="project" value="UniProtKB-KW"/>
</dbReference>
<dbReference type="AlphaFoldDB" id="D7E3M0"/>
<dbReference type="GO" id="GO:0009307">
    <property type="term" value="P:DNA restriction-modification system"/>
    <property type="evidence" value="ECO:0007669"/>
    <property type="project" value="UniProtKB-KW"/>
</dbReference>
<reference evidence="4 5" key="1">
    <citation type="journal article" date="2010" name="PLoS ONE">
        <title>Genome erosion in a nitrogen-fixing vertically transmitted endosymbiotic multicellular cyanobacterium.</title>
        <authorList>
            <person name="Ran L."/>
            <person name="Larsson J."/>
            <person name="Vigil-Stenman T."/>
            <person name="Nylander J.A."/>
            <person name="Ininbergs K."/>
            <person name="Zheng W.W."/>
            <person name="Lapidus A."/>
            <person name="Lowry S."/>
            <person name="Haselkorn R."/>
            <person name="Bergman B."/>
        </authorList>
    </citation>
    <scope>NUCLEOTIDE SEQUENCE [LARGE SCALE GENOMIC DNA]</scope>
    <source>
        <strain evidence="4 5">0708</strain>
    </source>
</reference>
<dbReference type="REBASE" id="26567">
    <property type="entry name" value="M.Naz708ORF3602P"/>
</dbReference>
<evidence type="ECO:0000256" key="3">
    <source>
        <dbReference type="ARBA" id="ARBA00022747"/>
    </source>
</evidence>
<dbReference type="HOGENOM" id="CLU_2494801_0_0_3"/>
<proteinExistence type="predicted"/>
<dbReference type="STRING" id="551115.Aazo_3602"/>
<accession>D7E3M0</accession>
<dbReference type="KEGG" id="naz:Aazo_3602"/>
<dbReference type="Gene3D" id="3.40.50.150">
    <property type="entry name" value="Vaccinia Virus protein VP39"/>
    <property type="match status" value="1"/>
</dbReference>
<sequence>MSYSDYLRNLLKPALSRSPLVVYLFAGCGGLSLGFEAQGFETHGFEMDTDSCATYKKSLKGNCTQVFLTPERELPSATVIPYSALK</sequence>
<dbReference type="eggNOG" id="COG0270">
    <property type="taxonomic scope" value="Bacteria"/>
</dbReference>